<reference evidence="2" key="2">
    <citation type="submission" date="2021-02" db="EMBL/GenBank/DDBJ databases">
        <authorList>
            <person name="Kimball J.A."/>
            <person name="Haas M.W."/>
            <person name="Macchietto M."/>
            <person name="Kono T."/>
            <person name="Duquette J."/>
            <person name="Shao M."/>
        </authorList>
    </citation>
    <scope>NUCLEOTIDE SEQUENCE</scope>
    <source>
        <tissue evidence="2">Fresh leaf tissue</tissue>
    </source>
</reference>
<name>A0A8J5R1Z2_ZIZPA</name>
<evidence type="ECO:0000313" key="3">
    <source>
        <dbReference type="Proteomes" id="UP000729402"/>
    </source>
</evidence>
<dbReference type="Pfam" id="PF00721">
    <property type="entry name" value="TMV_coat"/>
    <property type="match status" value="1"/>
</dbReference>
<gene>
    <name evidence="2" type="ORF">GUJ93_ZPchr0458g22819</name>
</gene>
<dbReference type="InterPro" id="IPR001337">
    <property type="entry name" value="TMV-like_coat"/>
</dbReference>
<proteinExistence type="predicted"/>
<evidence type="ECO:0000313" key="2">
    <source>
        <dbReference type="EMBL" id="KAG8043631.1"/>
    </source>
</evidence>
<feature type="region of interest" description="Disordered" evidence="1">
    <location>
        <begin position="1"/>
        <end position="33"/>
    </location>
</feature>
<evidence type="ECO:0000256" key="1">
    <source>
        <dbReference type="SAM" id="MobiDB-lite"/>
    </source>
</evidence>
<feature type="compositionally biased region" description="Basic and acidic residues" evidence="1">
    <location>
        <begin position="1"/>
        <end position="12"/>
    </location>
</feature>
<dbReference type="GO" id="GO:0005198">
    <property type="term" value="F:structural molecule activity"/>
    <property type="evidence" value="ECO:0007669"/>
    <property type="project" value="InterPro"/>
</dbReference>
<dbReference type="OrthoDB" id="646163at2759"/>
<protein>
    <submittedName>
        <fullName evidence="2">Uncharacterized protein</fullName>
    </submittedName>
</protein>
<keyword evidence="3" id="KW-1185">Reference proteome</keyword>
<comment type="caution">
    <text evidence="2">The sequence shown here is derived from an EMBL/GenBank/DDBJ whole genome shotgun (WGS) entry which is preliminary data.</text>
</comment>
<dbReference type="Proteomes" id="UP000729402">
    <property type="component" value="Unassembled WGS sequence"/>
</dbReference>
<sequence length="206" mass="22227">MSESSADTHNDGEPESPAAEAKQPSVAAADDDEVTRFVPRVIRTAAAAAGSSLKPPHPGYSPKLSIDMARAHSWAPYVTVIPALRSLSLARLVDEASRGAAREAISELYKHAKPPFDAAGRRFPAGEVYVCLDRAPLAANIQSIQRHLMMAEASPSYSDNLSNIVEGYMTGVSNAIDALTADDRWDPVLYDREGFESAFLLTWTEP</sequence>
<dbReference type="AlphaFoldDB" id="A0A8J5R1Z2"/>
<accession>A0A8J5R1Z2</accession>
<reference evidence="2" key="1">
    <citation type="journal article" date="2021" name="bioRxiv">
        <title>Whole Genome Assembly and Annotation of Northern Wild Rice, Zizania palustris L., Supports a Whole Genome Duplication in the Zizania Genus.</title>
        <authorList>
            <person name="Haas M."/>
            <person name="Kono T."/>
            <person name="Macchietto M."/>
            <person name="Millas R."/>
            <person name="McGilp L."/>
            <person name="Shao M."/>
            <person name="Duquette J."/>
            <person name="Hirsch C.N."/>
            <person name="Kimball J."/>
        </authorList>
    </citation>
    <scope>NUCLEOTIDE SEQUENCE</scope>
    <source>
        <tissue evidence="2">Fresh leaf tissue</tissue>
    </source>
</reference>
<dbReference type="EMBL" id="JAAALK010000953">
    <property type="protein sequence ID" value="KAG8043631.1"/>
    <property type="molecule type" value="Genomic_DNA"/>
</dbReference>
<organism evidence="2 3">
    <name type="scientific">Zizania palustris</name>
    <name type="common">Northern wild rice</name>
    <dbReference type="NCBI Taxonomy" id="103762"/>
    <lineage>
        <taxon>Eukaryota</taxon>
        <taxon>Viridiplantae</taxon>
        <taxon>Streptophyta</taxon>
        <taxon>Embryophyta</taxon>
        <taxon>Tracheophyta</taxon>
        <taxon>Spermatophyta</taxon>
        <taxon>Magnoliopsida</taxon>
        <taxon>Liliopsida</taxon>
        <taxon>Poales</taxon>
        <taxon>Poaceae</taxon>
        <taxon>BOP clade</taxon>
        <taxon>Oryzoideae</taxon>
        <taxon>Oryzeae</taxon>
        <taxon>Zizaniinae</taxon>
        <taxon>Zizania</taxon>
    </lineage>
</organism>